<dbReference type="Proteomes" id="UP001054889">
    <property type="component" value="Unassembled WGS sequence"/>
</dbReference>
<reference evidence="1" key="2">
    <citation type="submission" date="2021-12" db="EMBL/GenBank/DDBJ databases">
        <title>Resequencing data analysis of finger millet.</title>
        <authorList>
            <person name="Hatakeyama M."/>
            <person name="Aluri S."/>
            <person name="Balachadran M.T."/>
            <person name="Sivarajan S.R."/>
            <person name="Poveda L."/>
            <person name="Shimizu-Inatsugi R."/>
            <person name="Schlapbach R."/>
            <person name="Sreeman S.M."/>
            <person name="Shimizu K.K."/>
        </authorList>
    </citation>
    <scope>NUCLEOTIDE SEQUENCE</scope>
</reference>
<name>A0AAV5DWZ0_ELECO</name>
<gene>
    <name evidence="1" type="primary">gb01613</name>
    <name evidence="1" type="ORF">PR202_gb01613</name>
</gene>
<reference evidence="1" key="1">
    <citation type="journal article" date="2018" name="DNA Res.">
        <title>Multiple hybrid de novo genome assembly of finger millet, an orphan allotetraploid crop.</title>
        <authorList>
            <person name="Hatakeyama M."/>
            <person name="Aluri S."/>
            <person name="Balachadran M.T."/>
            <person name="Sivarajan S.R."/>
            <person name="Patrignani A."/>
            <person name="Gruter S."/>
            <person name="Poveda L."/>
            <person name="Shimizu-Inatsugi R."/>
            <person name="Baeten J."/>
            <person name="Francoijs K.J."/>
            <person name="Nataraja K.N."/>
            <person name="Reddy Y.A.N."/>
            <person name="Phadnis S."/>
            <person name="Ravikumar R.L."/>
            <person name="Schlapbach R."/>
            <person name="Sreeman S.M."/>
            <person name="Shimizu K.K."/>
        </authorList>
    </citation>
    <scope>NUCLEOTIDE SEQUENCE</scope>
</reference>
<evidence type="ECO:0000313" key="2">
    <source>
        <dbReference type="Proteomes" id="UP001054889"/>
    </source>
</evidence>
<comment type="caution">
    <text evidence="1">The sequence shown here is derived from an EMBL/GenBank/DDBJ whole genome shotgun (WGS) entry which is preliminary data.</text>
</comment>
<accession>A0AAV5DWZ0</accession>
<protein>
    <submittedName>
        <fullName evidence="1">Uncharacterized protein</fullName>
    </submittedName>
</protein>
<organism evidence="1 2">
    <name type="scientific">Eleusine coracana subsp. coracana</name>
    <dbReference type="NCBI Taxonomy" id="191504"/>
    <lineage>
        <taxon>Eukaryota</taxon>
        <taxon>Viridiplantae</taxon>
        <taxon>Streptophyta</taxon>
        <taxon>Embryophyta</taxon>
        <taxon>Tracheophyta</taxon>
        <taxon>Spermatophyta</taxon>
        <taxon>Magnoliopsida</taxon>
        <taxon>Liliopsida</taxon>
        <taxon>Poales</taxon>
        <taxon>Poaceae</taxon>
        <taxon>PACMAD clade</taxon>
        <taxon>Chloridoideae</taxon>
        <taxon>Cynodonteae</taxon>
        <taxon>Eleusininae</taxon>
        <taxon>Eleusine</taxon>
    </lineage>
</organism>
<dbReference type="AlphaFoldDB" id="A0AAV5DWZ0"/>
<keyword evidence="2" id="KW-1185">Reference proteome</keyword>
<proteinExistence type="predicted"/>
<evidence type="ECO:0000313" key="1">
    <source>
        <dbReference type="EMBL" id="GJN14756.1"/>
    </source>
</evidence>
<sequence length="103" mass="11606">MLELVTRRKPYKRNSYIVHEVKMAIDPSDLDHYGLQGLLDQEIHGAASTAGFRQFVQLALRCVDESAELRPTMLEVVKEIKVVLQSNDQDQLLASSSVNKLPV</sequence>
<dbReference type="EMBL" id="BQKI01000071">
    <property type="protein sequence ID" value="GJN14756.1"/>
    <property type="molecule type" value="Genomic_DNA"/>
</dbReference>
<dbReference type="Gene3D" id="1.10.510.10">
    <property type="entry name" value="Transferase(Phosphotransferase) domain 1"/>
    <property type="match status" value="1"/>
</dbReference>